<proteinExistence type="predicted"/>
<dbReference type="PANTHER" id="PTHR43798:SF33">
    <property type="entry name" value="HYDROLASE, PUTATIVE (AFU_ORTHOLOGUE AFUA_2G14860)-RELATED"/>
    <property type="match status" value="1"/>
</dbReference>
<dbReference type="AlphaFoldDB" id="Q1YLU3"/>
<evidence type="ECO:0000313" key="3">
    <source>
        <dbReference type="Proteomes" id="UP000000321"/>
    </source>
</evidence>
<dbReference type="RefSeq" id="WP_009210276.1">
    <property type="nucleotide sequence ID" value="NZ_BBWP01000002.1"/>
</dbReference>
<comment type="caution">
    <text evidence="2">The sequence shown here is derived from an EMBL/GenBank/DDBJ whole genome shotgun (WGS) entry which is preliminary data.</text>
</comment>
<organism evidence="2 3">
    <name type="scientific">Aurantimonas manganoxydans (strain ATCC BAA-1229 / DSM 21871 / SI85-9A1)</name>
    <dbReference type="NCBI Taxonomy" id="287752"/>
    <lineage>
        <taxon>Bacteria</taxon>
        <taxon>Pseudomonadati</taxon>
        <taxon>Pseudomonadota</taxon>
        <taxon>Alphaproteobacteria</taxon>
        <taxon>Hyphomicrobiales</taxon>
        <taxon>Aurantimonadaceae</taxon>
        <taxon>Aurantimonas</taxon>
    </lineage>
</organism>
<evidence type="ECO:0000313" key="2">
    <source>
        <dbReference type="EMBL" id="EAS51638.1"/>
    </source>
</evidence>
<dbReference type="Pfam" id="PF12697">
    <property type="entry name" value="Abhydrolase_6"/>
    <property type="match status" value="1"/>
</dbReference>
<dbReference type="GO" id="GO:0016740">
    <property type="term" value="F:transferase activity"/>
    <property type="evidence" value="ECO:0007669"/>
    <property type="project" value="UniProtKB-KW"/>
</dbReference>
<protein>
    <submittedName>
        <fullName evidence="2">Putative dihydrolipoamide S-acetyltransferase</fullName>
    </submittedName>
</protein>
<dbReference type="Gene3D" id="3.40.50.1820">
    <property type="entry name" value="alpha/beta hydrolase"/>
    <property type="match status" value="1"/>
</dbReference>
<dbReference type="Proteomes" id="UP000000321">
    <property type="component" value="Unassembled WGS sequence"/>
</dbReference>
<keyword evidence="3" id="KW-1185">Reference proteome</keyword>
<dbReference type="InterPro" id="IPR000639">
    <property type="entry name" value="Epox_hydrolase-like"/>
</dbReference>
<feature type="domain" description="AB hydrolase-1" evidence="1">
    <location>
        <begin position="25"/>
        <end position="256"/>
    </location>
</feature>
<evidence type="ECO:0000259" key="1">
    <source>
        <dbReference type="Pfam" id="PF12697"/>
    </source>
</evidence>
<gene>
    <name evidence="2" type="ORF">SI859A1_02454</name>
</gene>
<dbReference type="EMBL" id="AAPJ01000001">
    <property type="protein sequence ID" value="EAS51638.1"/>
    <property type="molecule type" value="Genomic_DNA"/>
</dbReference>
<name>Q1YLU3_AURMS</name>
<keyword evidence="2" id="KW-0808">Transferase</keyword>
<accession>Q1YLU3</accession>
<dbReference type="SUPFAM" id="SSF53474">
    <property type="entry name" value="alpha/beta-Hydrolases"/>
    <property type="match status" value="1"/>
</dbReference>
<sequence length="271" mass="27479">MSDAEAPRLFAIEQGGETGGTARPVVLLHGFDGRAAVWGALQRRLATPKRRVLAFDLPGHGRSRDYPGFGPPKVAARAVIAEMEARGIASAHLVGHSMGGAIACLVSLFAPDRVASLTLLAPGGFGPKIGSDLIAAVMTAEGAEAVRASLGAMGAPDWQPDSETAAAIAAARTPEDRAAVAQMFDLLFTAKDGGGGGTQGVLPLETIAASGVPISLVWGTEDPVTPFSQGAEAPPGFALTALAGHGHMLMLEAEDACESAILASIEQVDGA</sequence>
<dbReference type="PRINTS" id="PR00111">
    <property type="entry name" value="ABHYDROLASE"/>
</dbReference>
<reference evidence="2 3" key="1">
    <citation type="journal article" date="2008" name="Appl. Environ. Microbiol.">
        <title>Genomic insights into Mn(II) oxidation by the marine alphaproteobacterium Aurantimonas sp. strain SI85-9A1.</title>
        <authorList>
            <person name="Dick G.J."/>
            <person name="Podell S."/>
            <person name="Johnson H.A."/>
            <person name="Rivera-Espinoza Y."/>
            <person name="Bernier-Latmani R."/>
            <person name="McCarthy J.K."/>
            <person name="Torpey J.W."/>
            <person name="Clement B.G."/>
            <person name="Gaasterland T."/>
            <person name="Tebo B.M."/>
        </authorList>
    </citation>
    <scope>NUCLEOTIDE SEQUENCE [LARGE SCALE GENOMIC DNA]</scope>
    <source>
        <strain evidence="2 3">SI85-9A1</strain>
    </source>
</reference>
<dbReference type="InterPro" id="IPR050266">
    <property type="entry name" value="AB_hydrolase_sf"/>
</dbReference>
<dbReference type="PANTHER" id="PTHR43798">
    <property type="entry name" value="MONOACYLGLYCEROL LIPASE"/>
    <property type="match status" value="1"/>
</dbReference>
<dbReference type="GO" id="GO:0016020">
    <property type="term" value="C:membrane"/>
    <property type="evidence" value="ECO:0007669"/>
    <property type="project" value="TreeGrafter"/>
</dbReference>
<dbReference type="OrthoDB" id="9804723at2"/>
<dbReference type="ESTHER" id="mobas-q1ylu3">
    <property type="family name" value="6_AlphaBeta_hydrolase"/>
</dbReference>
<dbReference type="InterPro" id="IPR000073">
    <property type="entry name" value="AB_hydrolase_1"/>
</dbReference>
<dbReference type="BioCyc" id="AURANTIMONAS:SI859A1_02454-MONOMER"/>
<dbReference type="PRINTS" id="PR00412">
    <property type="entry name" value="EPOXHYDRLASE"/>
</dbReference>
<dbReference type="HOGENOM" id="CLU_020336_13_2_5"/>
<dbReference type="InterPro" id="IPR029058">
    <property type="entry name" value="AB_hydrolase_fold"/>
</dbReference>